<dbReference type="GO" id="GO:0051782">
    <property type="term" value="P:negative regulation of cell division"/>
    <property type="evidence" value="ECO:0007669"/>
    <property type="project" value="TreeGrafter"/>
</dbReference>
<protein>
    <recommendedName>
        <fullName evidence="1">Rv3660c-like CheY-like N-terminal domain-containing protein</fullName>
    </recommendedName>
</protein>
<dbReference type="GO" id="GO:0009898">
    <property type="term" value="C:cytoplasmic side of plasma membrane"/>
    <property type="evidence" value="ECO:0007669"/>
    <property type="project" value="TreeGrafter"/>
</dbReference>
<dbReference type="InterPro" id="IPR027417">
    <property type="entry name" value="P-loop_NTPase"/>
</dbReference>
<dbReference type="EMBL" id="CP046452">
    <property type="protein sequence ID" value="QGU03010.1"/>
    <property type="molecule type" value="Genomic_DNA"/>
</dbReference>
<accession>A0A6B8W086</accession>
<feature type="domain" description="Rv3660c-like CheY-like N-terminal" evidence="1">
    <location>
        <begin position="9"/>
        <end position="108"/>
    </location>
</feature>
<dbReference type="RefSeq" id="WP_156193338.1">
    <property type="nucleotide sequence ID" value="NZ_CP046452.1"/>
</dbReference>
<dbReference type="InterPro" id="IPR059050">
    <property type="entry name" value="Rv3660c_N"/>
</dbReference>
<dbReference type="AlphaFoldDB" id="A0A6B8W086"/>
<dbReference type="InterPro" id="IPR022521">
    <property type="entry name" value="Rv3660c"/>
</dbReference>
<organism evidence="2 3">
    <name type="scientific">Corynebacterium kalinowskii</name>
    <dbReference type="NCBI Taxonomy" id="2675216"/>
    <lineage>
        <taxon>Bacteria</taxon>
        <taxon>Bacillati</taxon>
        <taxon>Actinomycetota</taxon>
        <taxon>Actinomycetes</taxon>
        <taxon>Mycobacteriales</taxon>
        <taxon>Corynebacteriaceae</taxon>
        <taxon>Corynebacterium</taxon>
    </lineage>
</organism>
<sequence>MKTSIIVAVGDPLVHPEAMHIAAATGHTVIDVRSAEELRRVAGRGEAVVVDKHMASDIGGALGHPRVLFVAADPGPIDWQRAFKVGASEGFVIPAQAPELLRCLGRAEVLREGPSVSVGVIGAVGGCGASTFAVALARELGEGATLIDADPTSGGLDLLLGAEHALGARWNDLHLTAGEIDPGDLLSALPLDNGLAFLTVPRDQGALLQLTAADVRAAITTLQHKPLVVDLSMRLSDWQEVVSALSAVVVIVPAEIRAVSAARPLVDYLAVHMQGADVLPVVRHRAWSGLSKAEVERLANCEIIAEIPQANSLVKQAEMHGFTSCPRPLRRSVQAVLGAG</sequence>
<dbReference type="Pfam" id="PF26563">
    <property type="entry name" value="Rv3660c_N"/>
    <property type="match status" value="1"/>
</dbReference>
<evidence type="ECO:0000313" key="3">
    <source>
        <dbReference type="Proteomes" id="UP000427071"/>
    </source>
</evidence>
<dbReference type="GO" id="GO:0005524">
    <property type="term" value="F:ATP binding"/>
    <property type="evidence" value="ECO:0007669"/>
    <property type="project" value="TreeGrafter"/>
</dbReference>
<dbReference type="PANTHER" id="PTHR43384">
    <property type="entry name" value="SEPTUM SITE-DETERMINING PROTEIN MIND HOMOLOG, CHLOROPLASTIC-RELATED"/>
    <property type="match status" value="1"/>
</dbReference>
<proteinExistence type="predicted"/>
<keyword evidence="3" id="KW-1185">Reference proteome</keyword>
<dbReference type="InterPro" id="IPR050625">
    <property type="entry name" value="ParA/MinD_ATPase"/>
</dbReference>
<dbReference type="NCBIfam" id="TIGR03815">
    <property type="entry name" value="CpaE_hom_Actino"/>
    <property type="match status" value="1"/>
</dbReference>
<reference evidence="3" key="1">
    <citation type="submission" date="2019-11" db="EMBL/GenBank/DDBJ databases">
        <title>Complete genome sequence of Corynebacterium kalinowskii 1959, a novel Corynebacterium species isolated from soil of a small paddock in Vilsendorf, Germany.</title>
        <authorList>
            <person name="Schaffert L."/>
            <person name="Ruwe M."/>
            <person name="Milse J."/>
            <person name="Hanuschka K."/>
            <person name="Ortseifen V."/>
            <person name="Droste J."/>
            <person name="Brandt D."/>
            <person name="Schlueter L."/>
            <person name="Kutter Y."/>
            <person name="Vinke S."/>
            <person name="Viehoefer P."/>
            <person name="Jacob L."/>
            <person name="Luebke N.-C."/>
            <person name="Schulte-Berndt E."/>
            <person name="Hain C."/>
            <person name="Linder M."/>
            <person name="Schmidt P."/>
            <person name="Wollenschlaeger L."/>
            <person name="Luttermann T."/>
            <person name="Thieme E."/>
            <person name="Hassa J."/>
            <person name="Haak M."/>
            <person name="Wittchen M."/>
            <person name="Mentz A."/>
            <person name="Persicke M."/>
            <person name="Busche T."/>
            <person name="Ruckert C."/>
        </authorList>
    </citation>
    <scope>NUCLEOTIDE SEQUENCE [LARGE SCALE GENOMIC DNA]</scope>
    <source>
        <strain evidence="3">1959</strain>
    </source>
</reference>
<evidence type="ECO:0000313" key="2">
    <source>
        <dbReference type="EMBL" id="QGU03010.1"/>
    </source>
</evidence>
<dbReference type="GO" id="GO:0016887">
    <property type="term" value="F:ATP hydrolysis activity"/>
    <property type="evidence" value="ECO:0007669"/>
    <property type="project" value="TreeGrafter"/>
</dbReference>
<dbReference type="GO" id="GO:0005829">
    <property type="term" value="C:cytosol"/>
    <property type="evidence" value="ECO:0007669"/>
    <property type="project" value="TreeGrafter"/>
</dbReference>
<dbReference type="Gene3D" id="3.40.50.300">
    <property type="entry name" value="P-loop containing nucleotide triphosphate hydrolases"/>
    <property type="match status" value="1"/>
</dbReference>
<evidence type="ECO:0000259" key="1">
    <source>
        <dbReference type="Pfam" id="PF26563"/>
    </source>
</evidence>
<dbReference type="Proteomes" id="UP000427071">
    <property type="component" value="Chromosome"/>
</dbReference>
<dbReference type="KEGG" id="ckw:CKALI_10800"/>
<dbReference type="SUPFAM" id="SSF52540">
    <property type="entry name" value="P-loop containing nucleoside triphosphate hydrolases"/>
    <property type="match status" value="1"/>
</dbReference>
<dbReference type="PANTHER" id="PTHR43384:SF11">
    <property type="entry name" value="SEPTUM SITE DETERMINING PROTEIN"/>
    <property type="match status" value="1"/>
</dbReference>
<gene>
    <name evidence="2" type="ORF">CKALI_10800</name>
</gene>
<name>A0A6B8W086_9CORY</name>